<organism evidence="1">
    <name type="scientific">marine sediment metagenome</name>
    <dbReference type="NCBI Taxonomy" id="412755"/>
    <lineage>
        <taxon>unclassified sequences</taxon>
        <taxon>metagenomes</taxon>
        <taxon>ecological metagenomes</taxon>
    </lineage>
</organism>
<proteinExistence type="predicted"/>
<dbReference type="EMBL" id="LAZR01025821">
    <property type="protein sequence ID" value="KKL70702.1"/>
    <property type="molecule type" value="Genomic_DNA"/>
</dbReference>
<dbReference type="AlphaFoldDB" id="A0A0F9H603"/>
<name>A0A0F9H603_9ZZZZ</name>
<comment type="caution">
    <text evidence="1">The sequence shown here is derived from an EMBL/GenBank/DDBJ whole genome shotgun (WGS) entry which is preliminary data.</text>
</comment>
<evidence type="ECO:0000313" key="1">
    <source>
        <dbReference type="EMBL" id="KKL70702.1"/>
    </source>
</evidence>
<gene>
    <name evidence="1" type="ORF">LCGC14_2102290</name>
</gene>
<protein>
    <submittedName>
        <fullName evidence="1">Uncharacterized protein</fullName>
    </submittedName>
</protein>
<accession>A0A0F9H603</accession>
<sequence>MKEGEWRFAMTGGRVGRLFHKFSSIVHEFWAGEPLLVDGSNMMRGRFQLERAVWDDQQVAVTSVKLPGVSDPSWTAYKGSYVLTFAKGADNIISFIVQMPHRYKEGSDIDFHIHTCWPDGAAGDTIWNFTHSWANIDDDFPAETTVAAVTIASPANQDNLQLDTIAATITGSGKKISSVILCSLQREGTAVADDYDNVTYMVALDFHVPRNTLGSRTKLLK</sequence>
<reference evidence="1" key="1">
    <citation type="journal article" date="2015" name="Nature">
        <title>Complex archaea that bridge the gap between prokaryotes and eukaryotes.</title>
        <authorList>
            <person name="Spang A."/>
            <person name="Saw J.H."/>
            <person name="Jorgensen S.L."/>
            <person name="Zaremba-Niedzwiedzka K."/>
            <person name="Martijn J."/>
            <person name="Lind A.E."/>
            <person name="van Eijk R."/>
            <person name="Schleper C."/>
            <person name="Guy L."/>
            <person name="Ettema T.J."/>
        </authorList>
    </citation>
    <scope>NUCLEOTIDE SEQUENCE</scope>
</reference>